<feature type="compositionally biased region" description="Basic and acidic residues" evidence="1">
    <location>
        <begin position="75"/>
        <end position="93"/>
    </location>
</feature>
<dbReference type="Gene3D" id="3.40.50.1820">
    <property type="entry name" value="alpha/beta hydrolase"/>
    <property type="match status" value="1"/>
</dbReference>
<evidence type="ECO:0000313" key="3">
    <source>
        <dbReference type="EMBL" id="KAK2067827.1"/>
    </source>
</evidence>
<dbReference type="AlphaFoldDB" id="A0AAD9HZV6"/>
<dbReference type="PANTHER" id="PTHR43433:SF5">
    <property type="entry name" value="AB HYDROLASE-1 DOMAIN-CONTAINING PROTEIN"/>
    <property type="match status" value="1"/>
</dbReference>
<dbReference type="PANTHER" id="PTHR43433">
    <property type="entry name" value="HYDROLASE, ALPHA/BETA FOLD FAMILY PROTEIN"/>
    <property type="match status" value="1"/>
</dbReference>
<evidence type="ECO:0000256" key="1">
    <source>
        <dbReference type="SAM" id="MobiDB-lite"/>
    </source>
</evidence>
<accession>A0AAD9HZV6</accession>
<name>A0AAD9HZV6_9PEZI</name>
<evidence type="ECO:0000259" key="2">
    <source>
        <dbReference type="Pfam" id="PF12697"/>
    </source>
</evidence>
<dbReference type="Proteomes" id="UP001217918">
    <property type="component" value="Unassembled WGS sequence"/>
</dbReference>
<evidence type="ECO:0000313" key="4">
    <source>
        <dbReference type="Proteomes" id="UP001217918"/>
    </source>
</evidence>
<reference evidence="3" key="1">
    <citation type="journal article" date="2023" name="Mol. Plant Microbe Interact.">
        <title>Elucidating the Obligate Nature and Biological Capacity of an Invasive Fungal Corn Pathogen.</title>
        <authorList>
            <person name="MacCready J.S."/>
            <person name="Roggenkamp E.M."/>
            <person name="Gdanetz K."/>
            <person name="Chilvers M.I."/>
        </authorList>
    </citation>
    <scope>NUCLEOTIDE SEQUENCE</scope>
    <source>
        <strain evidence="3">PM02</strain>
    </source>
</reference>
<sequence length="493" mass="53644">MPVDFLGNSTRSPDPMPKRCARTDWPAGGHSCARQRNASSEERRKKSSGKIIDDGDRRALRLVYHGGILPLDERLSSYAKSRQDRHSVEETRPPPRRGTHAPMPDSPPALPPVAEVLKHPAFSTAIYNLDPDRHGLLPVAEGRGGPFKLSWEIHGAGPVKMMLIMGLGSLKSAWQRQTLYFGHQHRDRYSVLVTDNRGIGASDKPLLRYSTSEMARDLVEVLRHVGWLAPAGGAPHVRSAAAGAARPRDRVHVVGISLGGMIAQELACLMPAHVCSLSLCCTAAAIENTSTFAENMALRASMLVPKSVEKSVHTMGLQLFPAAWLVAPDDVTLPDPATMPRVRPPRPGSGDGDGRGGGGGGGGRGPAGEYLLFNTNGERFVAQEMHKRLDPRASSLKGFLLQLVAAGWHRKTPAQLKEMADRIGRDRILVMHGTLDGMIDVKLGRKLVEYVGPGSVHLEDGMGHAPIVERSEWFNHLIERQVEQGERLDGRAQ</sequence>
<feature type="region of interest" description="Disordered" evidence="1">
    <location>
        <begin position="335"/>
        <end position="368"/>
    </location>
</feature>
<dbReference type="SUPFAM" id="SSF53474">
    <property type="entry name" value="alpha/beta-Hydrolases"/>
    <property type="match status" value="1"/>
</dbReference>
<feature type="region of interest" description="Disordered" evidence="1">
    <location>
        <begin position="75"/>
        <end position="110"/>
    </location>
</feature>
<feature type="region of interest" description="Disordered" evidence="1">
    <location>
        <begin position="1"/>
        <end position="52"/>
    </location>
</feature>
<keyword evidence="4" id="KW-1185">Reference proteome</keyword>
<dbReference type="Pfam" id="PF12697">
    <property type="entry name" value="Abhydrolase_6"/>
    <property type="match status" value="1"/>
</dbReference>
<dbReference type="InterPro" id="IPR050471">
    <property type="entry name" value="AB_hydrolase"/>
</dbReference>
<feature type="compositionally biased region" description="Gly residues" evidence="1">
    <location>
        <begin position="349"/>
        <end position="366"/>
    </location>
</feature>
<gene>
    <name evidence="3" type="ORF">P8C59_001533</name>
</gene>
<dbReference type="InterPro" id="IPR029058">
    <property type="entry name" value="AB_hydrolase_fold"/>
</dbReference>
<dbReference type="InterPro" id="IPR000073">
    <property type="entry name" value="AB_hydrolase_1"/>
</dbReference>
<dbReference type="EMBL" id="JAQQPM010000001">
    <property type="protein sequence ID" value="KAK2067827.1"/>
    <property type="molecule type" value="Genomic_DNA"/>
</dbReference>
<proteinExistence type="predicted"/>
<protein>
    <recommendedName>
        <fullName evidence="2">AB hydrolase-1 domain-containing protein</fullName>
    </recommendedName>
</protein>
<feature type="domain" description="AB hydrolase-1" evidence="2">
    <location>
        <begin position="154"/>
        <end position="475"/>
    </location>
</feature>
<comment type="caution">
    <text evidence="3">The sequence shown here is derived from an EMBL/GenBank/DDBJ whole genome shotgun (WGS) entry which is preliminary data.</text>
</comment>
<organism evidence="3 4">
    <name type="scientific">Phyllachora maydis</name>
    <dbReference type="NCBI Taxonomy" id="1825666"/>
    <lineage>
        <taxon>Eukaryota</taxon>
        <taxon>Fungi</taxon>
        <taxon>Dikarya</taxon>
        <taxon>Ascomycota</taxon>
        <taxon>Pezizomycotina</taxon>
        <taxon>Sordariomycetes</taxon>
        <taxon>Sordariomycetidae</taxon>
        <taxon>Phyllachorales</taxon>
        <taxon>Phyllachoraceae</taxon>
        <taxon>Phyllachora</taxon>
    </lineage>
</organism>